<evidence type="ECO:0000313" key="9">
    <source>
        <dbReference type="Proteomes" id="UP000422736"/>
    </source>
</evidence>
<feature type="compositionally biased region" description="Low complexity" evidence="6">
    <location>
        <begin position="1"/>
        <end position="18"/>
    </location>
</feature>
<dbReference type="PROSITE" id="PS50103">
    <property type="entry name" value="ZF_C3H1"/>
    <property type="match status" value="2"/>
</dbReference>
<feature type="region of interest" description="Disordered" evidence="6">
    <location>
        <begin position="1"/>
        <end position="22"/>
    </location>
</feature>
<dbReference type="EMBL" id="CP015058">
    <property type="protein sequence ID" value="QGN16866.1"/>
    <property type="molecule type" value="Genomic_DNA"/>
</dbReference>
<dbReference type="InterPro" id="IPR045877">
    <property type="entry name" value="ZFP36-like"/>
</dbReference>
<keyword evidence="9" id="KW-1185">Reference proteome</keyword>
<reference evidence="8 9" key="1">
    <citation type="submission" date="2016-03" db="EMBL/GenBank/DDBJ databases">
        <title>How can Kluyveromyces marxianus grow so fast - potential evolutionary course in Saccharomyces Complex revealed by comparative genomics.</title>
        <authorList>
            <person name="Mo W."/>
            <person name="Lu W."/>
            <person name="Yang X."/>
            <person name="Qi J."/>
            <person name="Lv H."/>
        </authorList>
    </citation>
    <scope>NUCLEOTIDE SEQUENCE [LARGE SCALE GENOMIC DNA]</scope>
    <source>
        <strain evidence="8 9">FIM1</strain>
    </source>
</reference>
<feature type="zinc finger region" description="C3H1-type" evidence="5">
    <location>
        <begin position="247"/>
        <end position="275"/>
    </location>
</feature>
<dbReference type="Pfam" id="PF00642">
    <property type="entry name" value="zf-CCCH"/>
    <property type="match status" value="2"/>
</dbReference>
<organism evidence="8 9">
    <name type="scientific">Kluyveromyces marxianus</name>
    <name type="common">Yeast</name>
    <name type="synonym">Candida kefyr</name>
    <dbReference type="NCBI Taxonomy" id="4911"/>
    <lineage>
        <taxon>Eukaryota</taxon>
        <taxon>Fungi</taxon>
        <taxon>Dikarya</taxon>
        <taxon>Ascomycota</taxon>
        <taxon>Saccharomycotina</taxon>
        <taxon>Saccharomycetes</taxon>
        <taxon>Saccharomycetales</taxon>
        <taxon>Saccharomycetaceae</taxon>
        <taxon>Kluyveromyces</taxon>
    </lineage>
</organism>
<protein>
    <submittedName>
        <fullName evidence="8">mRNA decay factor CTH1</fullName>
    </submittedName>
</protein>
<evidence type="ECO:0000256" key="6">
    <source>
        <dbReference type="SAM" id="MobiDB-lite"/>
    </source>
</evidence>
<dbReference type="Proteomes" id="UP000422736">
    <property type="component" value="Chromosome 5"/>
</dbReference>
<dbReference type="Gene3D" id="4.10.1000.10">
    <property type="entry name" value="Zinc finger, CCCH-type"/>
    <property type="match status" value="2"/>
</dbReference>
<evidence type="ECO:0000256" key="1">
    <source>
        <dbReference type="ARBA" id="ARBA00022723"/>
    </source>
</evidence>
<evidence type="ECO:0000256" key="2">
    <source>
        <dbReference type="ARBA" id="ARBA00022737"/>
    </source>
</evidence>
<feature type="compositionally biased region" description="Low complexity" evidence="6">
    <location>
        <begin position="171"/>
        <end position="192"/>
    </location>
</feature>
<sequence length="311" mass="35748">MNSSISSQSTQTSSVFSQENEDYDARIREIEEYYIKTLLSEDSEDDGVSKQQSQFYSQLQTQLPGYYAHQMMQGSQVFSGAEIGQQQQQQQAYVQPQSWFKKSFLDTQYQDPWPQKVSAKEPSLEVEINSQYRPSNGIMPLTSENLRMIQEKAEEAPELLEEPSKAEPSKAHQSPAPAPATATAQSQAQQTHSKAHSEREQPEKVNKQLYKTELCESFATRGTCKYGNKCQFAHGLHELKLKQRSTNFRTKPCVNWQKHGYCRYGKRCCFKHGDDEDIQIYMQAGVIKKIEDQPVRKNLHADVRALQKMTW</sequence>
<keyword evidence="2" id="KW-0677">Repeat</keyword>
<dbReference type="InterPro" id="IPR000571">
    <property type="entry name" value="Znf_CCCH"/>
</dbReference>
<accession>A0ABX6EYF2</accession>
<dbReference type="PANTHER" id="PTHR12547:SF18">
    <property type="entry name" value="PROTEIN TIS11"/>
    <property type="match status" value="1"/>
</dbReference>
<feature type="region of interest" description="Disordered" evidence="6">
    <location>
        <begin position="154"/>
        <end position="205"/>
    </location>
</feature>
<keyword evidence="3 5" id="KW-0863">Zinc-finger</keyword>
<dbReference type="InterPro" id="IPR036855">
    <property type="entry name" value="Znf_CCCH_sf"/>
</dbReference>
<evidence type="ECO:0000256" key="4">
    <source>
        <dbReference type="ARBA" id="ARBA00022833"/>
    </source>
</evidence>
<evidence type="ECO:0000313" key="8">
    <source>
        <dbReference type="EMBL" id="QGN16866.1"/>
    </source>
</evidence>
<proteinExistence type="predicted"/>
<feature type="domain" description="C3H1-type" evidence="7">
    <location>
        <begin position="209"/>
        <end position="237"/>
    </location>
</feature>
<feature type="domain" description="C3H1-type" evidence="7">
    <location>
        <begin position="247"/>
        <end position="275"/>
    </location>
</feature>
<dbReference type="SMART" id="SM00356">
    <property type="entry name" value="ZnF_C3H1"/>
    <property type="match status" value="2"/>
</dbReference>
<dbReference type="SUPFAM" id="SSF90229">
    <property type="entry name" value="CCCH zinc finger"/>
    <property type="match status" value="2"/>
</dbReference>
<evidence type="ECO:0000256" key="3">
    <source>
        <dbReference type="ARBA" id="ARBA00022771"/>
    </source>
</evidence>
<keyword evidence="4 5" id="KW-0862">Zinc</keyword>
<evidence type="ECO:0000259" key="7">
    <source>
        <dbReference type="PROSITE" id="PS50103"/>
    </source>
</evidence>
<keyword evidence="1 5" id="KW-0479">Metal-binding</keyword>
<feature type="zinc finger region" description="C3H1-type" evidence="5">
    <location>
        <begin position="209"/>
        <end position="237"/>
    </location>
</feature>
<name>A0ABX6EYF2_KLUMA</name>
<dbReference type="PANTHER" id="PTHR12547">
    <property type="entry name" value="CCCH ZINC FINGER/TIS11-RELATED"/>
    <property type="match status" value="1"/>
</dbReference>
<feature type="compositionally biased region" description="Basic and acidic residues" evidence="6">
    <location>
        <begin position="195"/>
        <end position="205"/>
    </location>
</feature>
<gene>
    <name evidence="8" type="primary">CTH1</name>
    <name evidence="8" type="ORF">FIM1_3592</name>
</gene>
<evidence type="ECO:0000256" key="5">
    <source>
        <dbReference type="PROSITE-ProRule" id="PRU00723"/>
    </source>
</evidence>